<dbReference type="InterPro" id="IPR025359">
    <property type="entry name" value="SduA_C"/>
</dbReference>
<name>A0ABT5A0S8_9CYAN</name>
<accession>A0ABT5A0S8</accession>
<gene>
    <name evidence="3" type="ORF">PN492_01855</name>
</gene>
<sequence>MPVFIRVADFLPKNTHCRSPVLPNEQLHSLNNAGEKISPLFEKNRISSGIDVYNNIYFQDKDDIWTALYILRERVYQPFEDEFEEHLRIFKEKINLYLKPIADTTQLLALEVKQKDAIIQLLISQKQDLQKRLEDLNNLEVKQKDDLVQLLESQIQDLQKQLQDTNNLLEFIKLVTYRNKLDEFKYRLTMDLPETKSSDSWQEWIYKNNWLFGIEYGNSIAHPKVGFRSILDYLFATPDGFIDILEIKKPSHEVIKENKSHPGTFVLSREANEAIGQVVNYLHEIELHQLEISKKLKQEHSLELSTIKPRAFILIG</sequence>
<evidence type="ECO:0000259" key="2">
    <source>
        <dbReference type="Pfam" id="PF14082"/>
    </source>
</evidence>
<keyword evidence="1" id="KW-0175">Coiled coil</keyword>
<dbReference type="Proteomes" id="UP001212123">
    <property type="component" value="Unassembled WGS sequence"/>
</dbReference>
<reference evidence="3 4" key="1">
    <citation type="submission" date="2023-01" db="EMBL/GenBank/DDBJ databases">
        <title>Genomes from the Australian National Cyanobacteria Reference Collection.</title>
        <authorList>
            <person name="Willis A."/>
            <person name="Lee E.M.F."/>
        </authorList>
    </citation>
    <scope>NUCLEOTIDE SEQUENCE [LARGE SCALE GENOMIC DNA]</scope>
    <source>
        <strain evidence="3 4">CS-537/01</strain>
    </source>
</reference>
<dbReference type="RefSeq" id="WP_271804707.1">
    <property type="nucleotide sequence ID" value="NZ_JAQMTU010000014.1"/>
</dbReference>
<dbReference type="Pfam" id="PF14082">
    <property type="entry name" value="SduA_C"/>
    <property type="match status" value="1"/>
</dbReference>
<keyword evidence="4" id="KW-1185">Reference proteome</keyword>
<evidence type="ECO:0000256" key="1">
    <source>
        <dbReference type="SAM" id="Coils"/>
    </source>
</evidence>
<proteinExistence type="predicted"/>
<evidence type="ECO:0000313" key="3">
    <source>
        <dbReference type="EMBL" id="MDB9485303.1"/>
    </source>
</evidence>
<comment type="caution">
    <text evidence="3">The sequence shown here is derived from an EMBL/GenBank/DDBJ whole genome shotgun (WGS) entry which is preliminary data.</text>
</comment>
<protein>
    <submittedName>
        <fullName evidence="3">DUF4263 domain-containing protein</fullName>
    </submittedName>
</protein>
<organism evidence="3 4">
    <name type="scientific">Dolichospermum circinale CS-537/01</name>
    <dbReference type="NCBI Taxonomy" id="3021739"/>
    <lineage>
        <taxon>Bacteria</taxon>
        <taxon>Bacillati</taxon>
        <taxon>Cyanobacteriota</taxon>
        <taxon>Cyanophyceae</taxon>
        <taxon>Nostocales</taxon>
        <taxon>Aphanizomenonaceae</taxon>
        <taxon>Dolichospermum</taxon>
        <taxon>Dolichospermum circinale</taxon>
    </lineage>
</organism>
<dbReference type="EMBL" id="JAQMTU010000014">
    <property type="protein sequence ID" value="MDB9485303.1"/>
    <property type="molecule type" value="Genomic_DNA"/>
</dbReference>
<evidence type="ECO:0000313" key="4">
    <source>
        <dbReference type="Proteomes" id="UP001212123"/>
    </source>
</evidence>
<feature type="domain" description="Shedu protein SduA C-terminal" evidence="2">
    <location>
        <begin position="199"/>
        <end position="316"/>
    </location>
</feature>
<feature type="coiled-coil region" evidence="1">
    <location>
        <begin position="119"/>
        <end position="175"/>
    </location>
</feature>